<accession>A0A0D3KT48</accession>
<name>A0A0D3KT48_EMIH1</name>
<evidence type="ECO:0000259" key="1">
    <source>
        <dbReference type="PROSITE" id="PS50994"/>
    </source>
</evidence>
<dbReference type="HOGENOM" id="CLU_387556_0_0_1"/>
<dbReference type="GO" id="GO:0015074">
    <property type="term" value="P:DNA integration"/>
    <property type="evidence" value="ECO:0007669"/>
    <property type="project" value="InterPro"/>
</dbReference>
<reference evidence="2" key="2">
    <citation type="submission" date="2024-10" db="UniProtKB">
        <authorList>
            <consortium name="EnsemblProtists"/>
        </authorList>
    </citation>
    <scope>IDENTIFICATION</scope>
</reference>
<organism evidence="2 3">
    <name type="scientific">Emiliania huxleyi (strain CCMP1516)</name>
    <dbReference type="NCBI Taxonomy" id="280463"/>
    <lineage>
        <taxon>Eukaryota</taxon>
        <taxon>Haptista</taxon>
        <taxon>Haptophyta</taxon>
        <taxon>Prymnesiophyceae</taxon>
        <taxon>Isochrysidales</taxon>
        <taxon>Noelaerhabdaceae</taxon>
        <taxon>Emiliania</taxon>
    </lineage>
</organism>
<keyword evidence="3" id="KW-1185">Reference proteome</keyword>
<evidence type="ECO:0000313" key="2">
    <source>
        <dbReference type="EnsemblProtists" id="EOD38933"/>
    </source>
</evidence>
<proteinExistence type="predicted"/>
<dbReference type="PANTHER" id="PTHR46791">
    <property type="entry name" value="EXPRESSED PROTEIN"/>
    <property type="match status" value="1"/>
</dbReference>
<dbReference type="AlphaFoldDB" id="A0A0D3KT48"/>
<protein>
    <recommendedName>
        <fullName evidence="1">Integrase catalytic domain-containing protein</fullName>
    </recommendedName>
</protein>
<dbReference type="RefSeq" id="XP_005791362.1">
    <property type="nucleotide sequence ID" value="XM_005791305.1"/>
</dbReference>
<dbReference type="eggNOG" id="ENOG502QTEA">
    <property type="taxonomic scope" value="Eukaryota"/>
</dbReference>
<dbReference type="Proteomes" id="UP000013827">
    <property type="component" value="Unassembled WGS sequence"/>
</dbReference>
<dbReference type="PROSITE" id="PS50994">
    <property type="entry name" value="INTEGRASE"/>
    <property type="match status" value="1"/>
</dbReference>
<dbReference type="GeneID" id="17284204"/>
<dbReference type="Pfam" id="PF24764">
    <property type="entry name" value="rva_4"/>
    <property type="match status" value="1"/>
</dbReference>
<dbReference type="InterPro" id="IPR001584">
    <property type="entry name" value="Integrase_cat-core"/>
</dbReference>
<feature type="domain" description="Integrase catalytic" evidence="1">
    <location>
        <begin position="137"/>
        <end position="331"/>
    </location>
</feature>
<reference evidence="3" key="1">
    <citation type="journal article" date="2013" name="Nature">
        <title>Pan genome of the phytoplankton Emiliania underpins its global distribution.</title>
        <authorList>
            <person name="Read B.A."/>
            <person name="Kegel J."/>
            <person name="Klute M.J."/>
            <person name="Kuo A."/>
            <person name="Lefebvre S.C."/>
            <person name="Maumus F."/>
            <person name="Mayer C."/>
            <person name="Miller J."/>
            <person name="Monier A."/>
            <person name="Salamov A."/>
            <person name="Young J."/>
            <person name="Aguilar M."/>
            <person name="Claverie J.M."/>
            <person name="Frickenhaus S."/>
            <person name="Gonzalez K."/>
            <person name="Herman E.K."/>
            <person name="Lin Y.C."/>
            <person name="Napier J."/>
            <person name="Ogata H."/>
            <person name="Sarno A.F."/>
            <person name="Shmutz J."/>
            <person name="Schroeder D."/>
            <person name="de Vargas C."/>
            <person name="Verret F."/>
            <person name="von Dassow P."/>
            <person name="Valentin K."/>
            <person name="Van de Peer Y."/>
            <person name="Wheeler G."/>
            <person name="Dacks J.B."/>
            <person name="Delwiche C.F."/>
            <person name="Dyhrman S.T."/>
            <person name="Glockner G."/>
            <person name="John U."/>
            <person name="Richards T."/>
            <person name="Worden A.Z."/>
            <person name="Zhang X."/>
            <person name="Grigoriev I.V."/>
            <person name="Allen A.E."/>
            <person name="Bidle K."/>
            <person name="Borodovsky M."/>
            <person name="Bowler C."/>
            <person name="Brownlee C."/>
            <person name="Cock J.M."/>
            <person name="Elias M."/>
            <person name="Gladyshev V.N."/>
            <person name="Groth M."/>
            <person name="Guda C."/>
            <person name="Hadaegh A."/>
            <person name="Iglesias-Rodriguez M.D."/>
            <person name="Jenkins J."/>
            <person name="Jones B.M."/>
            <person name="Lawson T."/>
            <person name="Leese F."/>
            <person name="Lindquist E."/>
            <person name="Lobanov A."/>
            <person name="Lomsadze A."/>
            <person name="Malik S.B."/>
            <person name="Marsh M.E."/>
            <person name="Mackinder L."/>
            <person name="Mock T."/>
            <person name="Mueller-Roeber B."/>
            <person name="Pagarete A."/>
            <person name="Parker M."/>
            <person name="Probert I."/>
            <person name="Quesneville H."/>
            <person name="Raines C."/>
            <person name="Rensing S.A."/>
            <person name="Riano-Pachon D.M."/>
            <person name="Richier S."/>
            <person name="Rokitta S."/>
            <person name="Shiraiwa Y."/>
            <person name="Soanes D.M."/>
            <person name="van der Giezen M."/>
            <person name="Wahlund T.M."/>
            <person name="Williams B."/>
            <person name="Wilson W."/>
            <person name="Wolfe G."/>
            <person name="Wurch L.L."/>
        </authorList>
    </citation>
    <scope>NUCLEOTIDE SEQUENCE</scope>
</reference>
<dbReference type="InterPro" id="IPR058913">
    <property type="entry name" value="Integrase_dom_put"/>
</dbReference>
<dbReference type="EnsemblProtists" id="EOD38933">
    <property type="protein sequence ID" value="EOD38933"/>
    <property type="gene ID" value="EMIHUDRAFT_466762"/>
</dbReference>
<dbReference type="PANTHER" id="PTHR46791:SF5">
    <property type="entry name" value="CLR5 DOMAIN-CONTAINING PROTEIN-RELATED"/>
    <property type="match status" value="1"/>
</dbReference>
<dbReference type="PaxDb" id="2903-EOD38933"/>
<dbReference type="KEGG" id="ehx:EMIHUDRAFT_466762"/>
<sequence length="713" mass="78706">MHGALLLAAACTAAPTLDHGSSRANILDLFAHSRDTARVAALTGLTRRRVQQVVAAAGLSGRERLLPLHPRFNDIVNFEVTRHGANYGYKMLLGVLKAHHPDWRWPREAVQAALRAVDPAASDARRSWCYRRIQRGAYHAPYFMYSTHIDLACKLQEYRIFVAVAIDGRTRFVHSLTALMNKLPVTVYEEFVAPFLAADALPDQIVTDKGREWYVAAFVCLLLARRAGRAGGRAAHRFVPSTRNTPVERFNREVNMRVLVHFRRLINFMEENDLLDKNDAQEVHAFSSVATPLVQAGLDLLKASWNQHSIAGRTGCPGTGGIPAQRAARDPHPGGQLVLPPNFDGETAARVATVTMKVADEMDDAIAQHDILDVVVLEPADEAMGCGTSKPGLTYEEKLELWRKWGGGDLERVLASGAVALLDAQWIIRHAEAGGVLTHRQALPEEAFLSFADLVEATIGYAEWLPVAALSYPWLTKDHPDPRGANLARVARALKALLSHPYITRLGVFWDFGSLHQHPDPPNGVLRTDEQNALFKEGLGCLGTLYSHQHTWVLRLTSFPDGHKAEDQAEGTNVAKYFDRGWCYTECSWAGLTKAGHLSLDLGKMRAGVEYSYGSLVDDCTEDGGRRPPLLPSAFAAELETKSFTNGKDDKPLVKRLYEAAFEEQFGKATKLVYAGLGWGDAEAAKLAEYLEVDNTEQPELVAVCEERGIILY</sequence>
<evidence type="ECO:0000313" key="3">
    <source>
        <dbReference type="Proteomes" id="UP000013827"/>
    </source>
</evidence>